<keyword evidence="4 5" id="KW-0472">Membrane</keyword>
<proteinExistence type="predicted"/>
<dbReference type="InterPro" id="IPR050739">
    <property type="entry name" value="MFP"/>
</dbReference>
<dbReference type="AlphaFoldDB" id="A0A4R9LML0"/>
<feature type="transmembrane region" description="Helical" evidence="5">
    <location>
        <begin position="40"/>
        <end position="58"/>
    </location>
</feature>
<comment type="caution">
    <text evidence="7">The sequence shown here is derived from an EMBL/GenBank/DDBJ whole genome shotgun (WGS) entry which is preliminary data.</text>
</comment>
<evidence type="ECO:0000313" key="7">
    <source>
        <dbReference type="EMBL" id="TGN09718.1"/>
    </source>
</evidence>
<name>A0A4R9LML0_9LEPT</name>
<dbReference type="EMBL" id="RQHV01000050">
    <property type="protein sequence ID" value="TGN09718.1"/>
    <property type="molecule type" value="Genomic_DNA"/>
</dbReference>
<feature type="domain" description="AprE-like beta-barrel" evidence="6">
    <location>
        <begin position="271"/>
        <end position="351"/>
    </location>
</feature>
<dbReference type="PANTHER" id="PTHR30386">
    <property type="entry name" value="MEMBRANE FUSION SUBUNIT OF EMRAB-TOLC MULTIDRUG EFFLUX PUMP"/>
    <property type="match status" value="1"/>
</dbReference>
<keyword evidence="2 5" id="KW-0812">Transmembrane</keyword>
<sequence>MNLKRFKNLKETDSNWEQTHSSSYYDELLKHPAPDWDRKGILLLFGFFFVFLIFLFVAKVDVIIPSQGILRPKGNYFVSEALETGTVTSIYAKPGDFLKKGDPILELEFSEQQIELSKDSNTLGYEEKRLQKLIRNRKEAEKILKNLEFNLESNPGSELSGAVLSKFVSLKKAFMDFKNGIGAKFLYDQSLLEFNEEFGNLKDEIQKEQNTISSLRGDTRLKKERVDNAVLRMPFSGFVGALLVNNIGQNVTRGETIAELIEEGQPLEAFVEIRNKDIGLIQAGMDAVIKIHAFHQNDFGVLGGKVEQIVPNVKEKDTFSVVLSISDQDLKKDDKVFKLFPGLKVEADIITSRKRIFQVLFRKSNLQEDK</sequence>
<reference evidence="7" key="1">
    <citation type="journal article" date="2019" name="PLoS Negl. Trop. Dis.">
        <title>Revisiting the worldwide diversity of Leptospira species in the environment.</title>
        <authorList>
            <person name="Vincent A.T."/>
            <person name="Schiettekatte O."/>
            <person name="Bourhy P."/>
            <person name="Veyrier F.J."/>
            <person name="Picardeau M."/>
        </authorList>
    </citation>
    <scope>NUCLEOTIDE SEQUENCE [LARGE SCALE GENOMIC DNA]</scope>
    <source>
        <strain evidence="7">201400974</strain>
    </source>
</reference>
<dbReference type="Gene3D" id="2.40.50.100">
    <property type="match status" value="1"/>
</dbReference>
<evidence type="ECO:0000256" key="3">
    <source>
        <dbReference type="ARBA" id="ARBA00022989"/>
    </source>
</evidence>
<dbReference type="OrthoDB" id="9810980at2"/>
<dbReference type="InterPro" id="IPR058982">
    <property type="entry name" value="Beta-barrel_AprE"/>
</dbReference>
<dbReference type="GO" id="GO:0016020">
    <property type="term" value="C:membrane"/>
    <property type="evidence" value="ECO:0007669"/>
    <property type="project" value="UniProtKB-SubCell"/>
</dbReference>
<organism evidence="7 8">
    <name type="scientific">Leptospira ilyithenensis</name>
    <dbReference type="NCBI Taxonomy" id="2484901"/>
    <lineage>
        <taxon>Bacteria</taxon>
        <taxon>Pseudomonadati</taxon>
        <taxon>Spirochaetota</taxon>
        <taxon>Spirochaetia</taxon>
        <taxon>Leptospirales</taxon>
        <taxon>Leptospiraceae</taxon>
        <taxon>Leptospira</taxon>
    </lineage>
</organism>
<comment type="subcellular location">
    <subcellularLocation>
        <location evidence="1">Membrane</location>
        <topology evidence="1">Single-pass membrane protein</topology>
    </subcellularLocation>
</comment>
<dbReference type="PRINTS" id="PR01490">
    <property type="entry name" value="RTXTOXIND"/>
</dbReference>
<evidence type="ECO:0000256" key="4">
    <source>
        <dbReference type="ARBA" id="ARBA00023136"/>
    </source>
</evidence>
<dbReference type="RefSeq" id="WP_135764569.1">
    <property type="nucleotide sequence ID" value="NZ_RQHV01000050.1"/>
</dbReference>
<evidence type="ECO:0000256" key="1">
    <source>
        <dbReference type="ARBA" id="ARBA00004167"/>
    </source>
</evidence>
<keyword evidence="3 5" id="KW-1133">Transmembrane helix</keyword>
<evidence type="ECO:0000259" key="6">
    <source>
        <dbReference type="Pfam" id="PF26002"/>
    </source>
</evidence>
<dbReference type="Pfam" id="PF26002">
    <property type="entry name" value="Beta-barrel_AprE"/>
    <property type="match status" value="1"/>
</dbReference>
<accession>A0A4R9LML0</accession>
<evidence type="ECO:0000256" key="2">
    <source>
        <dbReference type="ARBA" id="ARBA00022692"/>
    </source>
</evidence>
<keyword evidence="8" id="KW-1185">Reference proteome</keyword>
<evidence type="ECO:0000313" key="8">
    <source>
        <dbReference type="Proteomes" id="UP000298264"/>
    </source>
</evidence>
<dbReference type="Proteomes" id="UP000298264">
    <property type="component" value="Unassembled WGS sequence"/>
</dbReference>
<protein>
    <submittedName>
        <fullName evidence="7">HlyD family efflux transporter periplasmic adaptor subunit</fullName>
    </submittedName>
</protein>
<dbReference type="PANTHER" id="PTHR30386:SF26">
    <property type="entry name" value="TRANSPORT PROTEIN COMB"/>
    <property type="match status" value="1"/>
</dbReference>
<evidence type="ECO:0000256" key="5">
    <source>
        <dbReference type="SAM" id="Phobius"/>
    </source>
</evidence>
<gene>
    <name evidence="7" type="ORF">EHS11_11570</name>
</gene>